<dbReference type="VEuPathDB" id="FungiDB:UMAG_12304"/>
<keyword evidence="5" id="KW-0238">DNA-binding</keyword>
<dbReference type="AlphaFoldDB" id="A0A0D1DVF2"/>
<evidence type="ECO:0000256" key="5">
    <source>
        <dbReference type="ARBA" id="ARBA00023125"/>
    </source>
</evidence>
<dbReference type="SMART" id="SM00066">
    <property type="entry name" value="GAL4"/>
    <property type="match status" value="1"/>
</dbReference>
<evidence type="ECO:0000259" key="9">
    <source>
        <dbReference type="PROSITE" id="PS50048"/>
    </source>
</evidence>
<dbReference type="Pfam" id="PF00172">
    <property type="entry name" value="Zn_clus"/>
    <property type="match status" value="1"/>
</dbReference>
<keyword evidence="7" id="KW-0539">Nucleus</keyword>
<dbReference type="InterPro" id="IPR036864">
    <property type="entry name" value="Zn2-C6_fun-type_DNA-bd_sf"/>
</dbReference>
<keyword evidence="4" id="KW-0805">Transcription regulation</keyword>
<evidence type="ECO:0000256" key="6">
    <source>
        <dbReference type="ARBA" id="ARBA00023163"/>
    </source>
</evidence>
<dbReference type="InterPro" id="IPR052202">
    <property type="entry name" value="Yeast_MetPath_Reg"/>
</dbReference>
<sequence length="377" mass="41950">MPPDQRALRAKTKAVKSKKEPKAQRERSLRACTRCRQRKQKCDNALPDCSNCLKGGVRCEAFPVNVVSRDNLLQIYDQLLDSQRRNATLQKELEMARLVTPDALALFSAAIAQQVRALAYEWFMRHDGQADRRSQLQITNGVYHGSSDRQQGSTRFVKDHGHMPLSDLKAHSQSGTAPALINVGSKSDALNTSKAQSDATFRVSSGLPDIWKVIDLLEMCFPAVSAAISVAAEDFEQKPADDSAGNLADIALIPLRELPELLITTATSTCQARCRDRFMVTELSAEGWINGLRAASSMTRVAAALLWAVLAIVQHRGEELLRMDTVLTYFMQAWQASCTSTSVMASVYHEIPVSLRTSIRIGHMCFCRAYDWVHLRR</sequence>
<keyword evidence="11" id="KW-1185">Reference proteome</keyword>
<keyword evidence="3" id="KW-0862">Zinc</keyword>
<organism evidence="10 11">
    <name type="scientific">Mycosarcoma maydis</name>
    <name type="common">Corn smut fungus</name>
    <name type="synonym">Ustilago maydis</name>
    <dbReference type="NCBI Taxonomy" id="5270"/>
    <lineage>
        <taxon>Eukaryota</taxon>
        <taxon>Fungi</taxon>
        <taxon>Dikarya</taxon>
        <taxon>Basidiomycota</taxon>
        <taxon>Ustilaginomycotina</taxon>
        <taxon>Ustilaginomycetes</taxon>
        <taxon>Ustilaginales</taxon>
        <taxon>Ustilaginaceae</taxon>
        <taxon>Mycosarcoma</taxon>
    </lineage>
</organism>
<evidence type="ECO:0000313" key="11">
    <source>
        <dbReference type="Proteomes" id="UP000000561"/>
    </source>
</evidence>
<evidence type="ECO:0000256" key="4">
    <source>
        <dbReference type="ARBA" id="ARBA00023015"/>
    </source>
</evidence>
<dbReference type="Gene3D" id="4.10.240.10">
    <property type="entry name" value="Zn(2)-C6 fungal-type DNA-binding domain"/>
    <property type="match status" value="1"/>
</dbReference>
<protein>
    <recommendedName>
        <fullName evidence="9">Zn(2)-C6 fungal-type domain-containing protein</fullName>
    </recommendedName>
</protein>
<dbReference type="OrthoDB" id="2441642at2759"/>
<dbReference type="GO" id="GO:0005634">
    <property type="term" value="C:nucleus"/>
    <property type="evidence" value="ECO:0007669"/>
    <property type="project" value="UniProtKB-SubCell"/>
</dbReference>
<dbReference type="GO" id="GO:0003677">
    <property type="term" value="F:DNA binding"/>
    <property type="evidence" value="ECO:0007669"/>
    <property type="project" value="UniProtKB-KW"/>
</dbReference>
<dbReference type="RefSeq" id="XP_011391965.1">
    <property type="nucleotide sequence ID" value="XM_011393663.1"/>
</dbReference>
<keyword evidence="2" id="KW-0479">Metal-binding</keyword>
<evidence type="ECO:0000256" key="8">
    <source>
        <dbReference type="SAM" id="MobiDB-lite"/>
    </source>
</evidence>
<dbReference type="GO" id="GO:0008270">
    <property type="term" value="F:zinc ion binding"/>
    <property type="evidence" value="ECO:0007669"/>
    <property type="project" value="InterPro"/>
</dbReference>
<dbReference type="GeneID" id="23568049"/>
<dbReference type="KEGG" id="uma:UMAG_12304"/>
<dbReference type="EMBL" id="CM003157">
    <property type="protein sequence ID" value="KIS66490.1"/>
    <property type="molecule type" value="Genomic_DNA"/>
</dbReference>
<dbReference type="InParanoid" id="A0A0D1DVF2"/>
<dbReference type="GO" id="GO:0000981">
    <property type="term" value="F:DNA-binding transcription factor activity, RNA polymerase II-specific"/>
    <property type="evidence" value="ECO:0007669"/>
    <property type="project" value="InterPro"/>
</dbReference>
<reference evidence="10 11" key="1">
    <citation type="journal article" date="2006" name="Nature">
        <title>Insights from the genome of the biotrophic fungal plant pathogen Ustilago maydis.</title>
        <authorList>
            <person name="Kamper J."/>
            <person name="Kahmann R."/>
            <person name="Bolker M."/>
            <person name="Ma L.J."/>
            <person name="Brefort T."/>
            <person name="Saville B.J."/>
            <person name="Banuett F."/>
            <person name="Kronstad J.W."/>
            <person name="Gold S.E."/>
            <person name="Muller O."/>
            <person name="Perlin M.H."/>
            <person name="Wosten H.A."/>
            <person name="de Vries R."/>
            <person name="Ruiz-Herrera J."/>
            <person name="Reynaga-Pena C.G."/>
            <person name="Snetselaar K."/>
            <person name="McCann M."/>
            <person name="Perez-Martin J."/>
            <person name="Feldbrugge M."/>
            <person name="Basse C.W."/>
            <person name="Steinberg G."/>
            <person name="Ibeas J.I."/>
            <person name="Holloman W."/>
            <person name="Guzman P."/>
            <person name="Farman M."/>
            <person name="Stajich J.E."/>
            <person name="Sentandreu R."/>
            <person name="Gonzalez-Prieto J.M."/>
            <person name="Kennell J.C."/>
            <person name="Molina L."/>
            <person name="Schirawski J."/>
            <person name="Mendoza-Mendoza A."/>
            <person name="Greilinger D."/>
            <person name="Munch K."/>
            <person name="Rossel N."/>
            <person name="Scherer M."/>
            <person name="Vranes M."/>
            <person name="Ladendorf O."/>
            <person name="Vincon V."/>
            <person name="Fuchs U."/>
            <person name="Sandrock B."/>
            <person name="Meng S."/>
            <person name="Ho E.C."/>
            <person name="Cahill M.J."/>
            <person name="Boyce K.J."/>
            <person name="Klose J."/>
            <person name="Klosterman S.J."/>
            <person name="Deelstra H.J."/>
            <person name="Ortiz-Castellanos L."/>
            <person name="Li W."/>
            <person name="Sanchez-Alonso P."/>
            <person name="Schreier P.H."/>
            <person name="Hauser-Hahn I."/>
            <person name="Vaupel M."/>
            <person name="Koopmann E."/>
            <person name="Friedrich G."/>
            <person name="Voss H."/>
            <person name="Schluter T."/>
            <person name="Margolis J."/>
            <person name="Platt D."/>
            <person name="Swimmer C."/>
            <person name="Gnirke A."/>
            <person name="Chen F."/>
            <person name="Vysotskaia V."/>
            <person name="Mannhaupt G."/>
            <person name="Guldener U."/>
            <person name="Munsterkotter M."/>
            <person name="Haase D."/>
            <person name="Oesterheld M."/>
            <person name="Mewes H.W."/>
            <person name="Mauceli E.W."/>
            <person name="DeCaprio D."/>
            <person name="Wade C.M."/>
            <person name="Butler J."/>
            <person name="Young S."/>
            <person name="Jaffe D.B."/>
            <person name="Calvo S."/>
            <person name="Nusbaum C."/>
            <person name="Galagan J."/>
            <person name="Birren B.W."/>
        </authorList>
    </citation>
    <scope>NUCLEOTIDE SEQUENCE [LARGE SCALE GENOMIC DNA]</scope>
    <source>
        <strain evidence="11">DSM 14603 / FGSC 9021 / UM521</strain>
    </source>
</reference>
<gene>
    <name evidence="10" type="ORF">UMAG_12304</name>
</gene>
<evidence type="ECO:0000256" key="2">
    <source>
        <dbReference type="ARBA" id="ARBA00022723"/>
    </source>
</evidence>
<evidence type="ECO:0000256" key="1">
    <source>
        <dbReference type="ARBA" id="ARBA00004123"/>
    </source>
</evidence>
<name>A0A0D1DVF2_MYCMD</name>
<dbReference type="InterPro" id="IPR001138">
    <property type="entry name" value="Zn2Cys6_DnaBD"/>
</dbReference>
<comment type="subcellular location">
    <subcellularLocation>
        <location evidence="1">Nucleus</location>
    </subcellularLocation>
</comment>
<accession>A0A0D1DVF2</accession>
<dbReference type="PROSITE" id="PS50048">
    <property type="entry name" value="ZN2_CY6_FUNGAL_2"/>
    <property type="match status" value="1"/>
</dbReference>
<evidence type="ECO:0000256" key="3">
    <source>
        <dbReference type="ARBA" id="ARBA00022833"/>
    </source>
</evidence>
<dbReference type="PROSITE" id="PS00463">
    <property type="entry name" value="ZN2_CY6_FUNGAL_1"/>
    <property type="match status" value="1"/>
</dbReference>
<dbReference type="CDD" id="cd00067">
    <property type="entry name" value="GAL4"/>
    <property type="match status" value="1"/>
</dbReference>
<evidence type="ECO:0000256" key="7">
    <source>
        <dbReference type="ARBA" id="ARBA00023242"/>
    </source>
</evidence>
<dbReference type="SUPFAM" id="SSF57701">
    <property type="entry name" value="Zn2/Cys6 DNA-binding domain"/>
    <property type="match status" value="1"/>
</dbReference>
<dbReference type="PANTHER" id="PTHR47782">
    <property type="entry name" value="ZN(II)2CYS6 TRANSCRIPTION FACTOR (EUROFUNG)-RELATED"/>
    <property type="match status" value="1"/>
</dbReference>
<feature type="domain" description="Zn(2)-C6 fungal-type" evidence="9">
    <location>
        <begin position="31"/>
        <end position="59"/>
    </location>
</feature>
<keyword evidence="6" id="KW-0804">Transcription</keyword>
<feature type="region of interest" description="Disordered" evidence="8">
    <location>
        <begin position="1"/>
        <end position="27"/>
    </location>
</feature>
<proteinExistence type="predicted"/>
<dbReference type="PANTHER" id="PTHR47782:SF12">
    <property type="entry name" value="ZN(II)2CYS6 TRANSCRIPTION FACTOR (EUROFUNG)"/>
    <property type="match status" value="1"/>
</dbReference>
<evidence type="ECO:0000313" key="10">
    <source>
        <dbReference type="EMBL" id="KIS66490.1"/>
    </source>
</evidence>
<dbReference type="Proteomes" id="UP000000561">
    <property type="component" value="Chromosome 18"/>
</dbReference>
<feature type="compositionally biased region" description="Basic and acidic residues" evidence="8">
    <location>
        <begin position="17"/>
        <end position="27"/>
    </location>
</feature>